<evidence type="ECO:0000313" key="3">
    <source>
        <dbReference type="EMBL" id="OZC06563.1"/>
    </source>
</evidence>
<dbReference type="InterPro" id="IPR056335">
    <property type="entry name" value="BBS7_hairpin"/>
</dbReference>
<dbReference type="GO" id="GO:0060271">
    <property type="term" value="P:cilium assembly"/>
    <property type="evidence" value="ECO:0007669"/>
    <property type="project" value="TreeGrafter"/>
</dbReference>
<dbReference type="Proteomes" id="UP000242913">
    <property type="component" value="Unassembled WGS sequence"/>
</dbReference>
<dbReference type="AlphaFoldDB" id="A0A238BMW0"/>
<dbReference type="GO" id="GO:0016020">
    <property type="term" value="C:membrane"/>
    <property type="evidence" value="ECO:0007669"/>
    <property type="project" value="TreeGrafter"/>
</dbReference>
<proteinExistence type="predicted"/>
<feature type="non-terminal residue" evidence="3">
    <location>
        <position position="1"/>
    </location>
</feature>
<dbReference type="GO" id="GO:0034464">
    <property type="term" value="C:BBSome"/>
    <property type="evidence" value="ECO:0007669"/>
    <property type="project" value="TreeGrafter"/>
</dbReference>
<evidence type="ECO:0000259" key="2">
    <source>
        <dbReference type="Pfam" id="PF23361"/>
    </source>
</evidence>
<evidence type="ECO:0000259" key="1">
    <source>
        <dbReference type="Pfam" id="PF23349"/>
    </source>
</evidence>
<organism evidence="3 4">
    <name type="scientific">Onchocerca flexuosa</name>
    <dbReference type="NCBI Taxonomy" id="387005"/>
    <lineage>
        <taxon>Eukaryota</taxon>
        <taxon>Metazoa</taxon>
        <taxon>Ecdysozoa</taxon>
        <taxon>Nematoda</taxon>
        <taxon>Chromadorea</taxon>
        <taxon>Rhabditida</taxon>
        <taxon>Spirurina</taxon>
        <taxon>Spiruromorpha</taxon>
        <taxon>Filarioidea</taxon>
        <taxon>Onchocercidae</taxon>
        <taxon>Onchocerca</taxon>
    </lineage>
</organism>
<feature type="domain" description="BBS7 helical hairpin" evidence="1">
    <location>
        <begin position="47"/>
        <end position="160"/>
    </location>
</feature>
<dbReference type="Pfam" id="PF23361">
    <property type="entry name" value="BBS7_pf"/>
    <property type="match status" value="1"/>
</dbReference>
<dbReference type="PANTHER" id="PTHR16074">
    <property type="entry name" value="BARDET-BIEDL SYNDROME 7 PROTEIN"/>
    <property type="match status" value="1"/>
</dbReference>
<accession>A0A238BMW0</accession>
<dbReference type="GO" id="GO:0036064">
    <property type="term" value="C:ciliary basal body"/>
    <property type="evidence" value="ECO:0007669"/>
    <property type="project" value="TreeGrafter"/>
</dbReference>
<reference evidence="3 4" key="1">
    <citation type="submission" date="2015-12" db="EMBL/GenBank/DDBJ databases">
        <title>Draft genome of the nematode, Onchocerca flexuosa.</title>
        <authorList>
            <person name="Mitreva M."/>
        </authorList>
    </citation>
    <scope>NUCLEOTIDE SEQUENCE [LARGE SCALE GENOMIC DNA]</scope>
    <source>
        <strain evidence="3">Red Deer</strain>
    </source>
</reference>
<protein>
    <submittedName>
        <fullName evidence="3">Uncharacterized protein</fullName>
    </submittedName>
</protein>
<sequence>FHFSRGSAIFSSDNISTIVIIRDILSKEITKRQMRVDIHYGKFHLNEQSIPHVLQMLHPKLDHRANLTKKLALCRALQELADNVEDLSFLCTNTKEIMDSFDQLHKEMASCDTHFDRLTNIIVNLYIDRERMAGRNGKSKVDELLRIITNYDYNKLLQFFMTKT</sequence>
<name>A0A238BMW0_9BILA</name>
<dbReference type="Pfam" id="PF23349">
    <property type="entry name" value="BBS7_hp"/>
    <property type="match status" value="1"/>
</dbReference>
<dbReference type="InterPro" id="IPR056333">
    <property type="entry name" value="BBS7_pf_dom"/>
</dbReference>
<feature type="domain" description="BBS7 platform" evidence="2">
    <location>
        <begin position="3"/>
        <end position="40"/>
    </location>
</feature>
<dbReference type="GO" id="GO:0043005">
    <property type="term" value="C:neuron projection"/>
    <property type="evidence" value="ECO:0007669"/>
    <property type="project" value="TreeGrafter"/>
</dbReference>
<gene>
    <name evidence="3" type="ORF">X798_06444</name>
</gene>
<dbReference type="EMBL" id="KZ270089">
    <property type="protein sequence ID" value="OZC06563.1"/>
    <property type="molecule type" value="Genomic_DNA"/>
</dbReference>
<keyword evidence="4" id="KW-1185">Reference proteome</keyword>
<dbReference type="GO" id="GO:0005930">
    <property type="term" value="C:axoneme"/>
    <property type="evidence" value="ECO:0007669"/>
    <property type="project" value="TreeGrafter"/>
</dbReference>
<dbReference type="GO" id="GO:0008104">
    <property type="term" value="P:intracellular protein localization"/>
    <property type="evidence" value="ECO:0007669"/>
    <property type="project" value="TreeGrafter"/>
</dbReference>
<evidence type="ECO:0000313" key="4">
    <source>
        <dbReference type="Proteomes" id="UP000242913"/>
    </source>
</evidence>
<dbReference type="OrthoDB" id="414590at2759"/>
<dbReference type="PANTHER" id="PTHR16074:SF4">
    <property type="entry name" value="BARDET-BIEDL SYNDROME 7 PROTEIN"/>
    <property type="match status" value="1"/>
</dbReference>